<organism evidence="1 2">
    <name type="scientific">Pseudomassariella vexata</name>
    <dbReference type="NCBI Taxonomy" id="1141098"/>
    <lineage>
        <taxon>Eukaryota</taxon>
        <taxon>Fungi</taxon>
        <taxon>Dikarya</taxon>
        <taxon>Ascomycota</taxon>
        <taxon>Pezizomycotina</taxon>
        <taxon>Sordariomycetes</taxon>
        <taxon>Xylariomycetidae</taxon>
        <taxon>Amphisphaeriales</taxon>
        <taxon>Pseudomassariaceae</taxon>
        <taxon>Pseudomassariella</taxon>
    </lineage>
</organism>
<dbReference type="Gene3D" id="3.50.4.10">
    <property type="entry name" value="Hepatocyte Growth Factor"/>
    <property type="match status" value="1"/>
</dbReference>
<proteinExistence type="predicted"/>
<dbReference type="STRING" id="1141098.A0A1Y2DPG0"/>
<comment type="caution">
    <text evidence="1">The sequence shown here is derived from an EMBL/GenBank/DDBJ whole genome shotgun (WGS) entry which is preliminary data.</text>
</comment>
<sequence length="54" mass="6038">MEECTAFCAKRDDCKGATWYNVGPQGTDLNYCWLKSAMNGDTRDTADAQSVERI</sequence>
<dbReference type="RefSeq" id="XP_040713223.1">
    <property type="nucleotide sequence ID" value="XM_040860858.1"/>
</dbReference>
<evidence type="ECO:0008006" key="3">
    <source>
        <dbReference type="Google" id="ProtNLM"/>
    </source>
</evidence>
<dbReference type="EMBL" id="MCFJ01000011">
    <property type="protein sequence ID" value="ORY60996.1"/>
    <property type="molecule type" value="Genomic_DNA"/>
</dbReference>
<dbReference type="OrthoDB" id="4843036at2759"/>
<dbReference type="InParanoid" id="A0A1Y2DPG0"/>
<keyword evidence="2" id="KW-1185">Reference proteome</keyword>
<name>A0A1Y2DPG0_9PEZI</name>
<accession>A0A1Y2DPG0</accession>
<reference evidence="1 2" key="1">
    <citation type="submission" date="2016-07" db="EMBL/GenBank/DDBJ databases">
        <title>Pervasive Adenine N6-methylation of Active Genes in Fungi.</title>
        <authorList>
            <consortium name="DOE Joint Genome Institute"/>
            <person name="Mondo S.J."/>
            <person name="Dannebaum R.O."/>
            <person name="Kuo R.C."/>
            <person name="Labutti K."/>
            <person name="Haridas S."/>
            <person name="Kuo A."/>
            <person name="Salamov A."/>
            <person name="Ahrendt S.R."/>
            <person name="Lipzen A."/>
            <person name="Sullivan W."/>
            <person name="Andreopoulos W.B."/>
            <person name="Clum A."/>
            <person name="Lindquist E."/>
            <person name="Daum C."/>
            <person name="Ramamoorthy G.K."/>
            <person name="Gryganskyi A."/>
            <person name="Culley D."/>
            <person name="Magnuson J.K."/>
            <person name="James T.Y."/>
            <person name="O'Malley M.A."/>
            <person name="Stajich J.E."/>
            <person name="Spatafora J.W."/>
            <person name="Visel A."/>
            <person name="Grigoriev I.V."/>
        </authorList>
    </citation>
    <scope>NUCLEOTIDE SEQUENCE [LARGE SCALE GENOMIC DNA]</scope>
    <source>
        <strain evidence="1 2">CBS 129021</strain>
    </source>
</reference>
<protein>
    <recommendedName>
        <fullName evidence="3">Apple domain-containing protein</fullName>
    </recommendedName>
</protein>
<dbReference type="GeneID" id="63777070"/>
<evidence type="ECO:0000313" key="1">
    <source>
        <dbReference type="EMBL" id="ORY60996.1"/>
    </source>
</evidence>
<dbReference type="Proteomes" id="UP000193689">
    <property type="component" value="Unassembled WGS sequence"/>
</dbReference>
<evidence type="ECO:0000313" key="2">
    <source>
        <dbReference type="Proteomes" id="UP000193689"/>
    </source>
</evidence>
<gene>
    <name evidence="1" type="ORF">BCR38DRAFT_443163</name>
</gene>
<dbReference type="AlphaFoldDB" id="A0A1Y2DPG0"/>